<keyword evidence="3 5" id="KW-1133">Transmembrane helix</keyword>
<feature type="transmembrane region" description="Helical" evidence="5">
    <location>
        <begin position="199"/>
        <end position="217"/>
    </location>
</feature>
<dbReference type="InterPro" id="IPR013057">
    <property type="entry name" value="AA_transpt_TM"/>
</dbReference>
<feature type="transmembrane region" description="Helical" evidence="5">
    <location>
        <begin position="229"/>
        <end position="247"/>
    </location>
</feature>
<dbReference type="GO" id="GO:0005774">
    <property type="term" value="C:vacuolar membrane"/>
    <property type="evidence" value="ECO:0007669"/>
    <property type="project" value="TreeGrafter"/>
</dbReference>
<proteinExistence type="predicted"/>
<comment type="caution">
    <text evidence="7">The sequence shown here is derived from an EMBL/GenBank/DDBJ whole genome shotgun (WGS) entry which is preliminary data.</text>
</comment>
<evidence type="ECO:0000259" key="6">
    <source>
        <dbReference type="Pfam" id="PF01490"/>
    </source>
</evidence>
<dbReference type="Proteomes" id="UP001515480">
    <property type="component" value="Unassembled WGS sequence"/>
</dbReference>
<feature type="transmembrane region" description="Helical" evidence="5">
    <location>
        <begin position="587"/>
        <end position="610"/>
    </location>
</feature>
<comment type="subcellular location">
    <subcellularLocation>
        <location evidence="1">Membrane</location>
        <topology evidence="1">Multi-pass membrane protein</topology>
    </subcellularLocation>
</comment>
<dbReference type="PANTHER" id="PTHR22950:SF349">
    <property type="entry name" value="AMINO ACID TRANSPORTER TRANSMEMBRANE DOMAIN-CONTAINING PROTEIN"/>
    <property type="match status" value="1"/>
</dbReference>
<feature type="domain" description="Amino acid transporter transmembrane" evidence="6">
    <location>
        <begin position="107"/>
        <end position="608"/>
    </location>
</feature>
<feature type="transmembrane region" description="Helical" evidence="5">
    <location>
        <begin position="356"/>
        <end position="376"/>
    </location>
</feature>
<keyword evidence="2 5" id="KW-0812">Transmembrane</keyword>
<dbReference type="PANTHER" id="PTHR22950">
    <property type="entry name" value="AMINO ACID TRANSPORTER"/>
    <property type="match status" value="1"/>
</dbReference>
<name>A0AB34J5Q2_PRYPA</name>
<evidence type="ECO:0000256" key="2">
    <source>
        <dbReference type="ARBA" id="ARBA00022692"/>
    </source>
</evidence>
<dbReference type="Pfam" id="PF01490">
    <property type="entry name" value="Aa_trans"/>
    <property type="match status" value="1"/>
</dbReference>
<dbReference type="GO" id="GO:0015179">
    <property type="term" value="F:L-amino acid transmembrane transporter activity"/>
    <property type="evidence" value="ECO:0007669"/>
    <property type="project" value="TreeGrafter"/>
</dbReference>
<dbReference type="EMBL" id="JBGBPQ010000013">
    <property type="protein sequence ID" value="KAL1511985.1"/>
    <property type="molecule type" value="Genomic_DNA"/>
</dbReference>
<keyword evidence="4 5" id="KW-0472">Membrane</keyword>
<evidence type="ECO:0000256" key="3">
    <source>
        <dbReference type="ARBA" id="ARBA00022989"/>
    </source>
</evidence>
<gene>
    <name evidence="7" type="ORF">AB1Y20_005261</name>
</gene>
<keyword evidence="8" id="KW-1185">Reference proteome</keyword>
<feature type="transmembrane region" description="Helical" evidence="5">
    <location>
        <begin position="259"/>
        <end position="283"/>
    </location>
</feature>
<evidence type="ECO:0000256" key="1">
    <source>
        <dbReference type="ARBA" id="ARBA00004141"/>
    </source>
</evidence>
<sequence>MPDKRSLLHMSEPLLPHVPQSRSTDKTRVFSKAMRRAAHEVLAEATVQAGSEHRNAFEVFSVAARRLAPVADISELIESARAVEVARASLYRRTRDKELIVPEEGPSWQQVAMIVATVLVGAGVLGLPFALRSAGWVALPMIVATTLVASYTAKMLVWSFNTLNDRKRETSHVGKGFVATYDQLSEEVGGPLAGTLMKALTVLECYGCAVCYVVLHATSWPHVLQLPPLLFGALPAPVASVSAWAILMLPLMLVKVRHLAVFGSLGLVAIVTLCVVSVAAPLLHAEPAAETSVCAALDSSNHEGDVVGARQLLRTDGLGVALGLILFCFGGHATLPDIYARMTSAERPHFDKAVNVGCAMAGMLYIVLGGIGYHFYGDCAADVLTLNLMRSSPLLGSIATVCVLVNVFFTFPSFCAPVVRILTEALHSRAAVESLEANQVPLTEAQLHRCHVDAQLDGLNTKMDALGVAVASIAAASSVSLPRETLAVLQRSLSSAASSVSGKRQNKSREITPSEANRFTIFEAVSSRSLMVRVALVGGAAFLAVSVPNFGFVVGLMGAFTTMLVSFILPTAFFITVHWETLTRVQLGLCAGVIILGFAGMAVGLANTLYGAG</sequence>
<feature type="transmembrane region" description="Helical" evidence="5">
    <location>
        <begin position="530"/>
        <end position="547"/>
    </location>
</feature>
<feature type="transmembrane region" description="Helical" evidence="5">
    <location>
        <begin position="111"/>
        <end position="131"/>
    </location>
</feature>
<protein>
    <recommendedName>
        <fullName evidence="6">Amino acid transporter transmembrane domain-containing protein</fullName>
    </recommendedName>
</protein>
<accession>A0AB34J5Q2</accession>
<evidence type="ECO:0000256" key="4">
    <source>
        <dbReference type="ARBA" id="ARBA00023136"/>
    </source>
</evidence>
<reference evidence="7 8" key="1">
    <citation type="journal article" date="2024" name="Science">
        <title>Giant polyketide synthase enzymes in the biosynthesis of giant marine polyether toxins.</title>
        <authorList>
            <person name="Fallon T.R."/>
            <person name="Shende V.V."/>
            <person name="Wierzbicki I.H."/>
            <person name="Pendleton A.L."/>
            <person name="Watervoot N.F."/>
            <person name="Auber R.P."/>
            <person name="Gonzalez D.J."/>
            <person name="Wisecaver J.H."/>
            <person name="Moore B.S."/>
        </authorList>
    </citation>
    <scope>NUCLEOTIDE SEQUENCE [LARGE SCALE GENOMIC DNA]</scope>
    <source>
        <strain evidence="7 8">12B1</strain>
    </source>
</reference>
<evidence type="ECO:0000313" key="7">
    <source>
        <dbReference type="EMBL" id="KAL1511985.1"/>
    </source>
</evidence>
<dbReference type="AlphaFoldDB" id="A0AB34J5Q2"/>
<feature type="transmembrane region" description="Helical" evidence="5">
    <location>
        <begin position="396"/>
        <end position="419"/>
    </location>
</feature>
<feature type="transmembrane region" description="Helical" evidence="5">
    <location>
        <begin position="553"/>
        <end position="575"/>
    </location>
</feature>
<organism evidence="7 8">
    <name type="scientific">Prymnesium parvum</name>
    <name type="common">Toxic golden alga</name>
    <dbReference type="NCBI Taxonomy" id="97485"/>
    <lineage>
        <taxon>Eukaryota</taxon>
        <taxon>Haptista</taxon>
        <taxon>Haptophyta</taxon>
        <taxon>Prymnesiophyceae</taxon>
        <taxon>Prymnesiales</taxon>
        <taxon>Prymnesiaceae</taxon>
        <taxon>Prymnesium</taxon>
    </lineage>
</organism>
<evidence type="ECO:0000313" key="8">
    <source>
        <dbReference type="Proteomes" id="UP001515480"/>
    </source>
</evidence>
<feature type="transmembrane region" description="Helical" evidence="5">
    <location>
        <begin position="317"/>
        <end position="335"/>
    </location>
</feature>
<evidence type="ECO:0000256" key="5">
    <source>
        <dbReference type="SAM" id="Phobius"/>
    </source>
</evidence>
<feature type="transmembrane region" description="Helical" evidence="5">
    <location>
        <begin position="137"/>
        <end position="158"/>
    </location>
</feature>